<evidence type="ECO:0000313" key="4">
    <source>
        <dbReference type="Proteomes" id="UP000717515"/>
    </source>
</evidence>
<feature type="domain" description="Inhibitor I9" evidence="2">
    <location>
        <begin position="46"/>
        <end position="112"/>
    </location>
</feature>
<proteinExistence type="inferred from homology"/>
<reference evidence="3" key="1">
    <citation type="submission" date="2021-07" db="EMBL/GenBank/DDBJ databases">
        <title>Draft genome of Mortierella alpina, strain LL118, isolated from an aspen leaf litter sample.</title>
        <authorList>
            <person name="Yang S."/>
            <person name="Vinatzer B.A."/>
        </authorList>
    </citation>
    <scope>NUCLEOTIDE SEQUENCE</scope>
    <source>
        <strain evidence="3">LL118</strain>
    </source>
</reference>
<comment type="caution">
    <text evidence="3">The sequence shown here is derived from an EMBL/GenBank/DDBJ whole genome shotgun (WGS) entry which is preliminary data.</text>
</comment>
<dbReference type="InterPro" id="IPR010259">
    <property type="entry name" value="S8pro/Inhibitor_I9"/>
</dbReference>
<dbReference type="InterPro" id="IPR037045">
    <property type="entry name" value="S8pro/Inhibitor_I9_sf"/>
</dbReference>
<gene>
    <name evidence="3" type="ORF">KVV02_002148</name>
</gene>
<dbReference type="GO" id="GO:0004866">
    <property type="term" value="F:endopeptidase inhibitor activity"/>
    <property type="evidence" value="ECO:0007669"/>
    <property type="project" value="UniProtKB-ARBA"/>
</dbReference>
<accession>A0A9P8A0H1</accession>
<dbReference type="FunFam" id="3.30.70.80:FF:000005">
    <property type="entry name" value="Proteinase inhibitor I2B"/>
    <property type="match status" value="1"/>
</dbReference>
<evidence type="ECO:0000256" key="1">
    <source>
        <dbReference type="ARBA" id="ARBA00038069"/>
    </source>
</evidence>
<dbReference type="Gene3D" id="3.30.70.80">
    <property type="entry name" value="Peptidase S8 propeptide/proteinase inhibitor I9"/>
    <property type="match status" value="1"/>
</dbReference>
<dbReference type="AlphaFoldDB" id="A0A9P8A0H1"/>
<name>A0A9P8A0H1_MORAP</name>
<protein>
    <recommendedName>
        <fullName evidence="2">Inhibitor I9 domain-containing protein</fullName>
    </recommendedName>
</protein>
<dbReference type="Proteomes" id="UP000717515">
    <property type="component" value="Unassembled WGS sequence"/>
</dbReference>
<dbReference type="PANTHER" id="PTHR28288">
    <property type="entry name" value="PROTEASE B INHIBITOR 2"/>
    <property type="match status" value="1"/>
</dbReference>
<dbReference type="EMBL" id="JAIFTL010000325">
    <property type="protein sequence ID" value="KAG9320129.1"/>
    <property type="molecule type" value="Genomic_DNA"/>
</dbReference>
<dbReference type="Pfam" id="PF05922">
    <property type="entry name" value="Inhibitor_I9"/>
    <property type="match status" value="1"/>
</dbReference>
<comment type="similarity">
    <text evidence="1">Belongs to the protease inhibitor I9 family.</text>
</comment>
<evidence type="ECO:0000313" key="3">
    <source>
        <dbReference type="EMBL" id="KAG9320129.1"/>
    </source>
</evidence>
<dbReference type="GO" id="GO:0042144">
    <property type="term" value="P:vacuole fusion, non-autophagic"/>
    <property type="evidence" value="ECO:0007669"/>
    <property type="project" value="TreeGrafter"/>
</dbReference>
<dbReference type="SUPFAM" id="SSF54897">
    <property type="entry name" value="Protease propeptides/inhibitors"/>
    <property type="match status" value="1"/>
</dbReference>
<organism evidence="3 4">
    <name type="scientific">Mortierella alpina</name>
    <name type="common">Oleaginous fungus</name>
    <name type="synonym">Mortierella renispora</name>
    <dbReference type="NCBI Taxonomy" id="64518"/>
    <lineage>
        <taxon>Eukaryota</taxon>
        <taxon>Fungi</taxon>
        <taxon>Fungi incertae sedis</taxon>
        <taxon>Mucoromycota</taxon>
        <taxon>Mortierellomycotina</taxon>
        <taxon>Mortierellomycetes</taxon>
        <taxon>Mortierellales</taxon>
        <taxon>Mortierellaceae</taxon>
        <taxon>Mortierella</taxon>
    </lineage>
</organism>
<sequence length="123" mass="12778">MSYDLSKALSASVLPVATTTPGASVAHSLATPAKSSDIKTSGVNKVIVVFKDNTPASEIANAISDVESQGGKITHRYESALLGFAAELPDSSVQTMSVHPHVSYVEADGVVSAYAKDVMNKKN</sequence>
<dbReference type="PANTHER" id="PTHR28288:SF2">
    <property type="entry name" value="PROTEASE B INHIBITOR 2"/>
    <property type="match status" value="1"/>
</dbReference>
<dbReference type="InterPro" id="IPR052471">
    <property type="entry name" value="PBI_I9"/>
</dbReference>
<evidence type="ECO:0000259" key="2">
    <source>
        <dbReference type="Pfam" id="PF05922"/>
    </source>
</evidence>